<dbReference type="EMBL" id="FMZA01000012">
    <property type="protein sequence ID" value="SDC65102.1"/>
    <property type="molecule type" value="Genomic_DNA"/>
</dbReference>
<evidence type="ECO:0000259" key="2">
    <source>
        <dbReference type="Pfam" id="PF02754"/>
    </source>
</evidence>
<dbReference type="GO" id="GO:0016491">
    <property type="term" value="F:oxidoreductase activity"/>
    <property type="evidence" value="ECO:0007669"/>
    <property type="project" value="UniProtKB-ARBA"/>
</dbReference>
<proteinExistence type="inferred from homology"/>
<feature type="domain" description="Cysteine-rich" evidence="2">
    <location>
        <begin position="132"/>
        <end position="215"/>
    </location>
</feature>
<dbReference type="STRING" id="1236220.SAMN04488112_11285"/>
<protein>
    <recommendedName>
        <fullName evidence="1">Lactate utilization protein A</fullName>
    </recommendedName>
</protein>
<comment type="function">
    <text evidence="1">Is involved in L-lactate degradation and allows cells to grow with lactate as the sole carbon source.</text>
</comment>
<gene>
    <name evidence="1" type="primary">lutA</name>
    <name evidence="3" type="ORF">SAMN04488112_11285</name>
</gene>
<dbReference type="GO" id="GO:0006089">
    <property type="term" value="P:lactate metabolic process"/>
    <property type="evidence" value="ECO:0007669"/>
    <property type="project" value="UniProtKB-UniRule"/>
</dbReference>
<dbReference type="Proteomes" id="UP000199387">
    <property type="component" value="Unassembled WGS sequence"/>
</dbReference>
<dbReference type="InterPro" id="IPR022822">
    <property type="entry name" value="LutA"/>
</dbReference>
<evidence type="ECO:0000256" key="1">
    <source>
        <dbReference type="HAMAP-Rule" id="MF_02105"/>
    </source>
</evidence>
<dbReference type="PANTHER" id="PTHR30296:SF0">
    <property type="entry name" value="LACTATE UTILIZATION PROTEIN A"/>
    <property type="match status" value="1"/>
</dbReference>
<reference evidence="3 4" key="1">
    <citation type="submission" date="2016-10" db="EMBL/GenBank/DDBJ databases">
        <authorList>
            <person name="de Groot N.N."/>
        </authorList>
    </citation>
    <scope>NUCLEOTIDE SEQUENCE [LARGE SCALE GENOMIC DNA]</scope>
    <source>
        <strain evidence="3 4">DSM 45514</strain>
    </source>
</reference>
<comment type="similarity">
    <text evidence="1">Belongs to the LutA/YkgE family.</text>
</comment>
<dbReference type="AlphaFoldDB" id="A0A1G6NB98"/>
<accession>A0A1G6NB98</accession>
<dbReference type="OrthoDB" id="9770306at2"/>
<dbReference type="PANTHER" id="PTHR30296">
    <property type="entry name" value="UNCHARACTERIZED PROTEIN YKGE"/>
    <property type="match status" value="1"/>
</dbReference>
<keyword evidence="4" id="KW-1185">Reference proteome</keyword>
<dbReference type="InterPro" id="IPR004017">
    <property type="entry name" value="Cys_rich_dom"/>
</dbReference>
<name>A0A1G6NB98_9BACL</name>
<dbReference type="HAMAP" id="MF_02105">
    <property type="entry name" value="LutA"/>
    <property type="match status" value="1"/>
</dbReference>
<feature type="domain" description="Cysteine-rich" evidence="2">
    <location>
        <begin position="3"/>
        <end position="84"/>
    </location>
</feature>
<dbReference type="GO" id="GO:0005829">
    <property type="term" value="C:cytosol"/>
    <property type="evidence" value="ECO:0007669"/>
    <property type="project" value="TreeGrafter"/>
</dbReference>
<evidence type="ECO:0000313" key="4">
    <source>
        <dbReference type="Proteomes" id="UP000199387"/>
    </source>
</evidence>
<dbReference type="RefSeq" id="WP_091570547.1">
    <property type="nucleotide sequence ID" value="NZ_FMZA01000012.1"/>
</dbReference>
<dbReference type="Pfam" id="PF02754">
    <property type="entry name" value="CCG"/>
    <property type="match status" value="2"/>
</dbReference>
<organism evidence="3 4">
    <name type="scientific">Melghirimyces thermohalophilus</name>
    <dbReference type="NCBI Taxonomy" id="1236220"/>
    <lineage>
        <taxon>Bacteria</taxon>
        <taxon>Bacillati</taxon>
        <taxon>Bacillota</taxon>
        <taxon>Bacilli</taxon>
        <taxon>Bacillales</taxon>
        <taxon>Thermoactinomycetaceae</taxon>
        <taxon>Melghirimyces</taxon>
    </lineage>
</organism>
<evidence type="ECO:0000313" key="3">
    <source>
        <dbReference type="EMBL" id="SDC65102.1"/>
    </source>
</evidence>
<sequence length="241" mass="26603">MKVSLFVTCLADLFYPEVGKDTVELLEGLGCEVDFPAAQTCCGQPAFNSGYHKESKEVAKHMVETFEGADYVVVPSGSCATMLKEYAKLFVDDPAWQERARALGEKTYELTQFIVHVLEKEDVGAVFHARATYHTSCHMTRLLGAREEPLKLLNQVEGLQLTPLSHCYDCCGFGGTFSVKMDSISREMVDAKVNHIEETDAEVLIGADAGCLMNIGGRLKRQGKPVKVMHIAQVLNHKQEG</sequence>